<feature type="compositionally biased region" description="Basic and acidic residues" evidence="1">
    <location>
        <begin position="173"/>
        <end position="185"/>
    </location>
</feature>
<feature type="compositionally biased region" description="Polar residues" evidence="1">
    <location>
        <begin position="98"/>
        <end position="115"/>
    </location>
</feature>
<organism evidence="2 3">
    <name type="scientific">Mycena rosella</name>
    <name type="common">Pink bonnet</name>
    <name type="synonym">Agaricus rosellus</name>
    <dbReference type="NCBI Taxonomy" id="1033263"/>
    <lineage>
        <taxon>Eukaryota</taxon>
        <taxon>Fungi</taxon>
        <taxon>Dikarya</taxon>
        <taxon>Basidiomycota</taxon>
        <taxon>Agaricomycotina</taxon>
        <taxon>Agaricomycetes</taxon>
        <taxon>Agaricomycetidae</taxon>
        <taxon>Agaricales</taxon>
        <taxon>Marasmiineae</taxon>
        <taxon>Mycenaceae</taxon>
        <taxon>Mycena</taxon>
    </lineage>
</organism>
<feature type="compositionally biased region" description="Basic and acidic residues" evidence="1">
    <location>
        <begin position="771"/>
        <end position="826"/>
    </location>
</feature>
<evidence type="ECO:0008006" key="4">
    <source>
        <dbReference type="Google" id="ProtNLM"/>
    </source>
</evidence>
<feature type="compositionally biased region" description="Basic and acidic residues" evidence="1">
    <location>
        <begin position="841"/>
        <end position="854"/>
    </location>
</feature>
<sequence length="854" mass="94098">MSQDILEISDRDTSFSAHESDEEKLYDAIKIVDERRGQYKIKWDGVDGKGNPWEDSWTNKRDCTDDIVAAWKLEKAKEKAQKKLKAEQKKAKKLSRARISTASKASTSRQTTSVAPSARSLRSRTAVPAEPRYDEYDSISRTPGNRKKRRLSSVPVQSPQDDSPSLRRAKKPRLAEPIERSPSPKEEEEEIVPDSDDDMPPVVRPNGKSKEADLSAPSRDVSDSDDEMAPVRRLNSKGKEVDRSVPAPKKPRGRPPKTVSLLQRQRDKFMDECDNFGDETPMNATPKSPVAAVPASGRFFTPAPLPLTQQSNILSPGGQARLDRFDDELAAPTQPQGSQKPPLFYPASSEERDSLPRSHSPSLPPRSPWNPRSSPARRLDSPTASEYAQPHSPPAPSRSPSHSPVPRAPSLPASDRTQSPSPAPQMAIQRHSPAPRAPSLPASDRTQSPSPAPQTVIQRHSPAPRAPSLPASDRTQSPSPAPQTAIQRHTSGRRTANDSYRIGDVPETQSSPESPPRAIASPKRSIISKMKPRSKTSTSTSMMFPPAKRVAPIPMMTAARFATQIREPDAGEEADVEEVDELMSSIEQFSSPEKKNKRPGRAPLDKGKGRQREVEDEDSEDEDSDDEKKAHLRMLKRGIEMAEAARAERQVEMAAYAPRRATFEEILQARGQEGTSMSTTESDILMAATGNGVGNLRHDIEALRQEEEENTQDVMTDYRTVVDPPDEHSDDDDVETSMPENLADLVNGQERNGDKAGDRSDAESSAGTVGDRSEGRERNRDAAGQRSDAEDSVDDVRNPSEDRETDVDGHLDIDGPERSAWNEEHASQLLQEASGDTSQDVLHDESMEDLVCRA</sequence>
<feature type="compositionally biased region" description="Polar residues" evidence="1">
    <location>
        <begin position="828"/>
        <end position="840"/>
    </location>
</feature>
<accession>A0AAD7G4P7</accession>
<gene>
    <name evidence="2" type="ORF">B0H17DRAFT_283899</name>
</gene>
<reference evidence="2" key="1">
    <citation type="submission" date="2023-03" db="EMBL/GenBank/DDBJ databases">
        <title>Massive genome expansion in bonnet fungi (Mycena s.s.) driven by repeated elements and novel gene families across ecological guilds.</title>
        <authorList>
            <consortium name="Lawrence Berkeley National Laboratory"/>
            <person name="Harder C.B."/>
            <person name="Miyauchi S."/>
            <person name="Viragh M."/>
            <person name="Kuo A."/>
            <person name="Thoen E."/>
            <person name="Andreopoulos B."/>
            <person name="Lu D."/>
            <person name="Skrede I."/>
            <person name="Drula E."/>
            <person name="Henrissat B."/>
            <person name="Morin E."/>
            <person name="Kohler A."/>
            <person name="Barry K."/>
            <person name="LaButti K."/>
            <person name="Morin E."/>
            <person name="Salamov A."/>
            <person name="Lipzen A."/>
            <person name="Mereny Z."/>
            <person name="Hegedus B."/>
            <person name="Baldrian P."/>
            <person name="Stursova M."/>
            <person name="Weitz H."/>
            <person name="Taylor A."/>
            <person name="Grigoriev I.V."/>
            <person name="Nagy L.G."/>
            <person name="Martin F."/>
            <person name="Kauserud H."/>
        </authorList>
    </citation>
    <scope>NUCLEOTIDE SEQUENCE</scope>
    <source>
        <strain evidence="2">CBHHK067</strain>
    </source>
</reference>
<feature type="compositionally biased region" description="Polar residues" evidence="1">
    <location>
        <begin position="444"/>
        <end position="458"/>
    </location>
</feature>
<feature type="region of interest" description="Disordered" evidence="1">
    <location>
        <begin position="563"/>
        <end position="630"/>
    </location>
</feature>
<feature type="compositionally biased region" description="Polar residues" evidence="1">
    <location>
        <begin position="154"/>
        <end position="163"/>
    </location>
</feature>
<evidence type="ECO:0000313" key="2">
    <source>
        <dbReference type="EMBL" id="KAJ7665785.1"/>
    </source>
</evidence>
<proteinExistence type="predicted"/>
<feature type="compositionally biased region" description="Acidic residues" evidence="1">
    <location>
        <begin position="186"/>
        <end position="199"/>
    </location>
</feature>
<evidence type="ECO:0000256" key="1">
    <source>
        <dbReference type="SAM" id="MobiDB-lite"/>
    </source>
</evidence>
<feature type="compositionally biased region" description="Low complexity" evidence="1">
    <location>
        <begin position="432"/>
        <end position="443"/>
    </location>
</feature>
<feature type="compositionally biased region" description="Low complexity" evidence="1">
    <location>
        <begin position="398"/>
        <end position="410"/>
    </location>
</feature>
<protein>
    <recommendedName>
        <fullName evidence="4">Chromo domain-containing protein</fullName>
    </recommendedName>
</protein>
<feature type="compositionally biased region" description="Acidic residues" evidence="1">
    <location>
        <begin position="614"/>
        <end position="625"/>
    </location>
</feature>
<feature type="compositionally biased region" description="Basic and acidic residues" evidence="1">
    <location>
        <begin position="751"/>
        <end position="762"/>
    </location>
</feature>
<feature type="region of interest" description="Disordered" evidence="1">
    <location>
        <begin position="79"/>
        <end position="549"/>
    </location>
</feature>
<feature type="compositionally biased region" description="Basic and acidic residues" evidence="1">
    <location>
        <begin position="603"/>
        <end position="613"/>
    </location>
</feature>
<name>A0AAD7G4P7_MYCRO</name>
<evidence type="ECO:0000313" key="3">
    <source>
        <dbReference type="Proteomes" id="UP001221757"/>
    </source>
</evidence>
<feature type="compositionally biased region" description="Low complexity" evidence="1">
    <location>
        <begin position="461"/>
        <end position="472"/>
    </location>
</feature>
<feature type="compositionally biased region" description="Basic and acidic residues" evidence="1">
    <location>
        <begin position="79"/>
        <end position="89"/>
    </location>
</feature>
<feature type="compositionally biased region" description="Polar residues" evidence="1">
    <location>
        <begin position="473"/>
        <end position="498"/>
    </location>
</feature>
<keyword evidence="3" id="KW-1185">Reference proteome</keyword>
<comment type="caution">
    <text evidence="2">The sequence shown here is derived from an EMBL/GenBank/DDBJ whole genome shotgun (WGS) entry which is preliminary data.</text>
</comment>
<dbReference type="EMBL" id="JARKIE010000212">
    <property type="protein sequence ID" value="KAJ7665785.1"/>
    <property type="molecule type" value="Genomic_DNA"/>
</dbReference>
<feature type="compositionally biased region" description="Acidic residues" evidence="1">
    <location>
        <begin position="570"/>
        <end position="581"/>
    </location>
</feature>
<dbReference type="AlphaFoldDB" id="A0AAD7G4P7"/>
<dbReference type="Proteomes" id="UP001221757">
    <property type="component" value="Unassembled WGS sequence"/>
</dbReference>
<feature type="region of interest" description="Disordered" evidence="1">
    <location>
        <begin position="703"/>
        <end position="854"/>
    </location>
</feature>